<feature type="region of interest" description="Phosphopantothenate--cysteine ligase" evidence="3">
    <location>
        <begin position="182"/>
        <end position="399"/>
    </location>
</feature>
<dbReference type="GO" id="GO:0004633">
    <property type="term" value="F:phosphopantothenoylcysteine decarboxylase activity"/>
    <property type="evidence" value="ECO:0007669"/>
    <property type="project" value="UniProtKB-UniRule"/>
</dbReference>
<evidence type="ECO:0000256" key="4">
    <source>
        <dbReference type="RuleBase" id="RU364078"/>
    </source>
</evidence>
<dbReference type="GO" id="GO:0010181">
    <property type="term" value="F:FMN binding"/>
    <property type="evidence" value="ECO:0007669"/>
    <property type="project" value="UniProtKB-UniRule"/>
</dbReference>
<feature type="binding site" evidence="3">
    <location>
        <position position="333"/>
    </location>
    <ligand>
        <name>CTP</name>
        <dbReference type="ChEBI" id="CHEBI:37563"/>
    </ligand>
</feature>
<comment type="similarity">
    <text evidence="3 4">In the N-terminal section; belongs to the HFCD (homo-oligomeric flavin containing Cys decarboxylase) superfamily.</text>
</comment>
<evidence type="ECO:0000259" key="5">
    <source>
        <dbReference type="Pfam" id="PF02441"/>
    </source>
</evidence>
<dbReference type="Gene3D" id="3.40.50.1950">
    <property type="entry name" value="Flavin prenyltransferase-like"/>
    <property type="match status" value="1"/>
</dbReference>
<dbReference type="EMBL" id="JMQN01000036">
    <property type="protein sequence ID" value="KEA63602.1"/>
    <property type="molecule type" value="Genomic_DNA"/>
</dbReference>
<comment type="caution">
    <text evidence="7">The sequence shown here is derived from an EMBL/GenBank/DDBJ whole genome shotgun (WGS) entry which is preliminary data.</text>
</comment>
<dbReference type="EC" id="4.1.1.36" evidence="3"/>
<feature type="domain" description="Flavoprotein" evidence="5">
    <location>
        <begin position="2"/>
        <end position="168"/>
    </location>
</feature>
<keyword evidence="2 3" id="KW-0456">Lyase</keyword>
<feature type="domain" description="DNA/pantothenate metabolism flavoprotein C-terminal" evidence="6">
    <location>
        <begin position="177"/>
        <end position="386"/>
    </location>
</feature>
<keyword evidence="3" id="KW-0511">Multifunctional enzyme</keyword>
<dbReference type="HAMAP" id="MF_02225">
    <property type="entry name" value="CoaBC"/>
    <property type="match status" value="1"/>
</dbReference>
<keyword evidence="1 3" id="KW-0210">Decarboxylase</keyword>
<evidence type="ECO:0000256" key="1">
    <source>
        <dbReference type="ARBA" id="ARBA00022793"/>
    </source>
</evidence>
<evidence type="ECO:0000259" key="6">
    <source>
        <dbReference type="Pfam" id="PF04127"/>
    </source>
</evidence>
<feature type="binding site" evidence="3">
    <location>
        <begin position="297"/>
        <end position="300"/>
    </location>
    <ligand>
        <name>CTP</name>
        <dbReference type="ChEBI" id="CHEBI:37563"/>
    </ligand>
</feature>
<dbReference type="AlphaFoldDB" id="A0A081FYJ7"/>
<comment type="cofactor">
    <cofactor evidence="3">
        <name>Mg(2+)</name>
        <dbReference type="ChEBI" id="CHEBI:18420"/>
    </cofactor>
</comment>
<proteinExistence type="inferred from homology"/>
<organism evidence="7 8">
    <name type="scientific">Marinobacterium lacunae</name>
    <dbReference type="NCBI Taxonomy" id="1232683"/>
    <lineage>
        <taxon>Bacteria</taxon>
        <taxon>Pseudomonadati</taxon>
        <taxon>Pseudomonadota</taxon>
        <taxon>Gammaproteobacteria</taxon>
        <taxon>Oceanospirillales</taxon>
        <taxon>Oceanospirillaceae</taxon>
        <taxon>Marinobacterium</taxon>
    </lineage>
</organism>
<evidence type="ECO:0000313" key="7">
    <source>
        <dbReference type="EMBL" id="KEA63602.1"/>
    </source>
</evidence>
<evidence type="ECO:0000256" key="3">
    <source>
        <dbReference type="HAMAP-Rule" id="MF_02225"/>
    </source>
</evidence>
<accession>A0A081FYJ7</accession>
<dbReference type="eggNOG" id="COG0452">
    <property type="taxonomic scope" value="Bacteria"/>
</dbReference>
<gene>
    <name evidence="3" type="primary">coaBC</name>
    <name evidence="7" type="ORF">ADIMK_2381</name>
</gene>
<dbReference type="UniPathway" id="UPA00241">
    <property type="reaction ID" value="UER00353"/>
</dbReference>
<dbReference type="STRING" id="1232683.ADIMK_2381"/>
<feature type="active site" description="Proton donor" evidence="3">
    <location>
        <position position="150"/>
    </location>
</feature>
<dbReference type="InterPro" id="IPR036551">
    <property type="entry name" value="Flavin_trans-like"/>
</dbReference>
<dbReference type="GO" id="GO:0015937">
    <property type="term" value="P:coenzyme A biosynthetic process"/>
    <property type="evidence" value="ECO:0007669"/>
    <property type="project" value="UniProtKB-UniRule"/>
</dbReference>
<dbReference type="PANTHER" id="PTHR14359">
    <property type="entry name" value="HOMO-OLIGOMERIC FLAVIN CONTAINING CYS DECARBOXYLASE FAMILY"/>
    <property type="match status" value="1"/>
</dbReference>
<dbReference type="InterPro" id="IPR035929">
    <property type="entry name" value="CoaB-like_sf"/>
</dbReference>
<comment type="catalytic activity">
    <reaction evidence="3 4">
        <text>N-[(R)-4-phosphopantothenoyl]-L-cysteine + H(+) = (R)-4'-phosphopantetheine + CO2</text>
        <dbReference type="Rhea" id="RHEA:16793"/>
        <dbReference type="ChEBI" id="CHEBI:15378"/>
        <dbReference type="ChEBI" id="CHEBI:16526"/>
        <dbReference type="ChEBI" id="CHEBI:59458"/>
        <dbReference type="ChEBI" id="CHEBI:61723"/>
        <dbReference type="EC" id="4.1.1.36"/>
    </reaction>
</comment>
<comment type="similarity">
    <text evidence="3 4">In the C-terminal section; belongs to the PPC synthetase family.</text>
</comment>
<keyword evidence="3 4" id="KW-0436">Ligase</keyword>
<dbReference type="EC" id="6.3.2.5" evidence="3"/>
<dbReference type="GO" id="GO:0004632">
    <property type="term" value="F:phosphopantothenate--cysteine ligase activity"/>
    <property type="evidence" value="ECO:0007669"/>
    <property type="project" value="UniProtKB-UniRule"/>
</dbReference>
<dbReference type="InterPro" id="IPR003382">
    <property type="entry name" value="Flavoprotein"/>
</dbReference>
<dbReference type="PATRIC" id="fig|1232683.4.peg.2340"/>
<dbReference type="SMR" id="A0A081FYJ7"/>
<keyword evidence="3" id="KW-0479">Metal-binding</keyword>
<dbReference type="SUPFAM" id="SSF102645">
    <property type="entry name" value="CoaB-like"/>
    <property type="match status" value="1"/>
</dbReference>
<dbReference type="Proteomes" id="UP000028252">
    <property type="component" value="Unassembled WGS sequence"/>
</dbReference>
<dbReference type="InterPro" id="IPR005252">
    <property type="entry name" value="CoaBC"/>
</dbReference>
<dbReference type="InterPro" id="IPR007085">
    <property type="entry name" value="DNA/pantothenate-metab_flavo_C"/>
</dbReference>
<evidence type="ECO:0000313" key="8">
    <source>
        <dbReference type="Proteomes" id="UP000028252"/>
    </source>
</evidence>
<feature type="region of interest" description="Phosphopantothenoylcysteine decarboxylase" evidence="3">
    <location>
        <begin position="1"/>
        <end position="181"/>
    </location>
</feature>
<dbReference type="SUPFAM" id="SSF52507">
    <property type="entry name" value="Homo-oligomeric flavin-containing Cys decarboxylases, HFCD"/>
    <property type="match status" value="1"/>
</dbReference>
<dbReference type="PANTHER" id="PTHR14359:SF6">
    <property type="entry name" value="PHOSPHOPANTOTHENOYLCYSTEINE DECARBOXYLASE"/>
    <property type="match status" value="1"/>
</dbReference>
<dbReference type="GO" id="GO:0071513">
    <property type="term" value="C:phosphopantothenoylcysteine decarboxylase complex"/>
    <property type="evidence" value="ECO:0007669"/>
    <property type="project" value="TreeGrafter"/>
</dbReference>
<evidence type="ECO:0000256" key="2">
    <source>
        <dbReference type="ARBA" id="ARBA00023239"/>
    </source>
</evidence>
<comment type="pathway">
    <text evidence="3 4">Cofactor biosynthesis; coenzyme A biosynthesis; CoA from (R)-pantothenate: step 2/5.</text>
</comment>
<feature type="binding site" evidence="3">
    <location>
        <position position="329"/>
    </location>
    <ligand>
        <name>CTP</name>
        <dbReference type="ChEBI" id="CHEBI:37563"/>
    </ligand>
</feature>
<comment type="catalytic activity">
    <reaction evidence="3 4">
        <text>(R)-4'-phosphopantothenate + L-cysteine + CTP = N-[(R)-4-phosphopantothenoyl]-L-cysteine + CMP + diphosphate + H(+)</text>
        <dbReference type="Rhea" id="RHEA:19397"/>
        <dbReference type="ChEBI" id="CHEBI:10986"/>
        <dbReference type="ChEBI" id="CHEBI:15378"/>
        <dbReference type="ChEBI" id="CHEBI:33019"/>
        <dbReference type="ChEBI" id="CHEBI:35235"/>
        <dbReference type="ChEBI" id="CHEBI:37563"/>
        <dbReference type="ChEBI" id="CHEBI:59458"/>
        <dbReference type="ChEBI" id="CHEBI:60377"/>
        <dbReference type="EC" id="6.3.2.5"/>
    </reaction>
</comment>
<reference evidence="7 8" key="1">
    <citation type="submission" date="2014-04" db="EMBL/GenBank/DDBJ databases">
        <title>Marinobacterium kochiensis sp. nov., isolated from sediment sample collected from Kochi backwaters in Kerala, India.</title>
        <authorList>
            <person name="Singh A."/>
            <person name="Pinnaka A.K."/>
        </authorList>
    </citation>
    <scope>NUCLEOTIDE SEQUENCE [LARGE SCALE GENOMIC DNA]</scope>
    <source>
        <strain evidence="7 8">AK27</strain>
    </source>
</reference>
<comment type="caution">
    <text evidence="3">Lacks conserved residue(s) required for the propagation of feature annotation.</text>
</comment>
<name>A0A081FYJ7_9GAMM</name>
<dbReference type="NCBIfam" id="TIGR00521">
    <property type="entry name" value="coaBC_dfp"/>
    <property type="match status" value="1"/>
</dbReference>
<dbReference type="Gene3D" id="3.40.50.10300">
    <property type="entry name" value="CoaB-like"/>
    <property type="match status" value="1"/>
</dbReference>
<dbReference type="GO" id="GO:0015941">
    <property type="term" value="P:pantothenate catabolic process"/>
    <property type="evidence" value="ECO:0007669"/>
    <property type="project" value="InterPro"/>
</dbReference>
<comment type="function">
    <text evidence="3">Catalyzes two sequential steps in the biosynthesis of coenzyme A. In the first step cysteine is conjugated to 4'-phosphopantothenate to form 4-phosphopantothenoylcysteine. In the second step the latter compound is decarboxylated to form 4'-phosphopantotheine.</text>
</comment>
<keyword evidence="8" id="KW-1185">Reference proteome</keyword>
<keyword evidence="3 4" id="KW-0285">Flavoprotein</keyword>
<dbReference type="Pfam" id="PF04127">
    <property type="entry name" value="DFP"/>
    <property type="match status" value="1"/>
</dbReference>
<comment type="function">
    <text evidence="4">Catalyzes two steps in the biosynthesis of coenzyme A. In the first step cysteine is conjugated to 4'-phosphopantothenate to form 4-phosphopantothenoylcysteine, in the latter compound is decarboxylated to form 4'-phosphopantotheine.</text>
</comment>
<keyword evidence="3 4" id="KW-0288">FMN</keyword>
<comment type="pathway">
    <text evidence="3 4">Cofactor biosynthesis; coenzyme A biosynthesis; CoA from (R)-pantothenate: step 3/5.</text>
</comment>
<dbReference type="Pfam" id="PF02441">
    <property type="entry name" value="Flavoprotein"/>
    <property type="match status" value="1"/>
</dbReference>
<dbReference type="GO" id="GO:0046872">
    <property type="term" value="F:metal ion binding"/>
    <property type="evidence" value="ECO:0007669"/>
    <property type="project" value="UniProtKB-KW"/>
</dbReference>
<sequence>MGITGGIAAYKSAELTRLLKGAGADVRVVMTPAATEFITPLTLQALSGNPVHLQLLNPEAEAGMGHIELAKWADLILVAPASADFIARLAAGMGDDLLTTLCLASDAPICLAPAMNQAMWRDARTQQNVDKLKASIDIQLFGPGIGEQACGDTGPGRMLEPSQLAELCAGQFETLALSGRTVFITAGPTREALDPVRYISNHSSGKMGYALAEAARDAGARVKLITGPVSIAAPERVECIRVESAQQMLDASLTGLSGCDLFIAAAAVADYRPVSIAEHKIKKGSEEIMELHLVKNPDIVATVAAAEDRPYTVGFAAETRDVVSYAQNKLARKKLDLIVANDVSAPGIGFNSDENAVTLVGPDSIETLPQTHKQQLARQLINRIARHFNEYAKTSGKDS</sequence>
<comment type="cofactor">
    <cofactor evidence="3">
        <name>FMN</name>
        <dbReference type="ChEBI" id="CHEBI:58210"/>
    </cofactor>
    <text evidence="3">Binds 1 FMN per subunit.</text>
</comment>
<feature type="binding site" evidence="3">
    <location>
        <position position="280"/>
    </location>
    <ligand>
        <name>CTP</name>
        <dbReference type="ChEBI" id="CHEBI:37563"/>
    </ligand>
</feature>
<feature type="binding site" evidence="3">
    <location>
        <position position="270"/>
    </location>
    <ligand>
        <name>CTP</name>
        <dbReference type="ChEBI" id="CHEBI:37563"/>
    </ligand>
</feature>
<keyword evidence="3" id="KW-0460">Magnesium</keyword>
<protein>
    <recommendedName>
        <fullName evidence="3">Coenzyme A biosynthesis bifunctional protein CoaBC</fullName>
    </recommendedName>
    <alternativeName>
        <fullName evidence="3">DNA/pantothenate metabolism flavoprotein</fullName>
    </alternativeName>
    <alternativeName>
        <fullName evidence="3">Phosphopantothenoylcysteine synthetase/decarboxylase</fullName>
        <shortName evidence="3">PPCS-PPCDC</shortName>
    </alternativeName>
    <domain>
        <recommendedName>
            <fullName evidence="3">Phosphopantothenoylcysteine decarboxylase</fullName>
            <shortName evidence="3">PPC decarboxylase</shortName>
            <shortName evidence="3">PPC-DC</shortName>
            <ecNumber evidence="3">4.1.1.36</ecNumber>
        </recommendedName>
        <alternativeName>
            <fullName evidence="3">CoaC</fullName>
        </alternativeName>
    </domain>
    <domain>
        <recommendedName>
            <fullName evidence="3">Phosphopantothenate--cysteine ligase</fullName>
            <ecNumber evidence="3">6.3.2.5</ecNumber>
        </recommendedName>
        <alternativeName>
            <fullName evidence="3">CoaB</fullName>
        </alternativeName>
        <alternativeName>
            <fullName evidence="3">Phosphopantothenoylcysteine synthetase</fullName>
            <shortName evidence="3">PPC synthetase</shortName>
            <shortName evidence="3">PPC-S</shortName>
        </alternativeName>
    </domain>
</protein>
<feature type="binding site" evidence="3">
    <location>
        <position position="315"/>
    </location>
    <ligand>
        <name>CTP</name>
        <dbReference type="ChEBI" id="CHEBI:37563"/>
    </ligand>
</feature>